<gene>
    <name evidence="2" type="ORF">RALSY_mp10301</name>
</gene>
<keyword evidence="1" id="KW-0812">Transmembrane</keyword>
<reference evidence="2" key="2">
    <citation type="submission" date="2011-04" db="EMBL/GenBank/DDBJ databases">
        <authorList>
            <person name="Genoscope - CEA"/>
        </authorList>
    </citation>
    <scope>NUCLEOTIDE SEQUENCE</scope>
    <source>
        <strain evidence="2">R24</strain>
    </source>
</reference>
<keyword evidence="1" id="KW-0472">Membrane</keyword>
<dbReference type="AlphaFoldDB" id="G3AAE3"/>
<protein>
    <recommendedName>
        <fullName evidence="3">Transmembrane protein</fullName>
    </recommendedName>
</protein>
<evidence type="ECO:0000313" key="2">
    <source>
        <dbReference type="EMBL" id="CCA87780.1"/>
    </source>
</evidence>
<feature type="transmembrane region" description="Helical" evidence="1">
    <location>
        <begin position="55"/>
        <end position="72"/>
    </location>
</feature>
<feature type="transmembrane region" description="Helical" evidence="1">
    <location>
        <begin position="106"/>
        <end position="127"/>
    </location>
</feature>
<sequence length="133" mass="14927">MAFPVHLGKLIMIWLADTVLVLHALVVVFIVGGLIAILAGAAFKHDWVRNRTFRLTHLATIGVVATLALFDVPCPLTLLEDWLRTGAAGPQGFMQRWVSAWLYYDLPAWMFAVAYVAFLLVVVVTWWRIPPRA</sequence>
<organism evidence="2">
    <name type="scientific">Ralstonia syzygii R24</name>
    <dbReference type="NCBI Taxonomy" id="907261"/>
    <lineage>
        <taxon>Bacteria</taxon>
        <taxon>Pseudomonadati</taxon>
        <taxon>Pseudomonadota</taxon>
        <taxon>Betaproteobacteria</taxon>
        <taxon>Burkholderiales</taxon>
        <taxon>Burkholderiaceae</taxon>
        <taxon>Ralstonia</taxon>
        <taxon>Ralstonia solanacearum species complex</taxon>
    </lineage>
</organism>
<dbReference type="Pfam" id="PF10861">
    <property type="entry name" value="DUF2784"/>
    <property type="match status" value="1"/>
</dbReference>
<keyword evidence="1" id="KW-1133">Transmembrane helix</keyword>
<evidence type="ECO:0008006" key="3">
    <source>
        <dbReference type="Google" id="ProtNLM"/>
    </source>
</evidence>
<accession>G3AAE3</accession>
<reference evidence="2" key="1">
    <citation type="journal article" date="2011" name="PLoS ONE">
        <title>Ralstonia syzygii, the Blood Disease Bacterium and some Asian R. solanacearum strains form a single genomic species despite divergent lifestyles.</title>
        <authorList>
            <person name="Remenant B."/>
            <person name="de Cambiaire J.C."/>
            <person name="Cellier G."/>
            <person name="Jacobs J.M."/>
            <person name="Mangenot S."/>
            <person name="Barbe V."/>
            <person name="Lajus A."/>
            <person name="Vallenet D."/>
            <person name="Medigue C."/>
            <person name="Fegan M."/>
            <person name="Allen C."/>
            <person name="Prior P."/>
        </authorList>
    </citation>
    <scope>NUCLEOTIDE SEQUENCE</scope>
    <source>
        <strain evidence="2">R24</strain>
    </source>
</reference>
<dbReference type="EMBL" id="FR854090">
    <property type="protein sequence ID" value="CCA87780.1"/>
    <property type="molecule type" value="Genomic_DNA"/>
</dbReference>
<feature type="transmembrane region" description="Helical" evidence="1">
    <location>
        <begin position="20"/>
        <end position="43"/>
    </location>
</feature>
<proteinExistence type="predicted"/>
<name>G3AAE3_9RALS</name>
<dbReference type="InterPro" id="IPR021218">
    <property type="entry name" value="DUF2784"/>
</dbReference>
<evidence type="ECO:0000256" key="1">
    <source>
        <dbReference type="SAM" id="Phobius"/>
    </source>
</evidence>